<sequence length="413" mass="45369">MAALPLKNYRVMDLGTAWARPMATQMLADMGDQVIKVESRERMDGLRLGRPIVGEDAAGGDRGLWPELQPVFHSLNRNKLGVTLNLKTVEGVSLAKELAASSDVVVDNYSPGVLQRLGLGYPALRQVRPDIICVSMPAMGDTGPLCDVLAYAPIIPALSGFMSRVGYQENELLVGEFQDPWSDAVSSIHASLALAAAIRHRNRTGEGQYIEVAQLEATASMLGEAVLDYQMTGRVAGPQGNADIEWAPHNNYPCAGEDKWVAIAAATEEEWQGFCRALGNPDWCSGPRFSGRTGRMAYRRELDEYVAAWTTVRSVDKVVGVLQANGVAAMGVMNIEDQFLDPHWRARRTYAEIEHPHVGAEWVYGVPWVLGDTPGEVHTPAPTLGQHNEFVFHQLLGVPIERLERLRSEKVIY</sequence>
<dbReference type="EMBL" id="EU016644">
    <property type="protein sequence ID" value="ABZ09094.1"/>
    <property type="molecule type" value="Genomic_DNA"/>
</dbReference>
<dbReference type="Pfam" id="PF02515">
    <property type="entry name" value="CoA_transf_3"/>
    <property type="match status" value="1"/>
</dbReference>
<keyword evidence="1 2" id="KW-0808">Transferase</keyword>
<dbReference type="InterPro" id="IPR050483">
    <property type="entry name" value="CoA-transferase_III_domain"/>
</dbReference>
<dbReference type="PANTHER" id="PTHR48207:SF3">
    <property type="entry name" value="SUCCINATE--HYDROXYMETHYLGLUTARATE COA-TRANSFERASE"/>
    <property type="match status" value="1"/>
</dbReference>
<organism evidence="2">
    <name type="scientific">uncultured marine crenarchaeote HF4000_APKG6D9</name>
    <dbReference type="NCBI Taxonomy" id="455597"/>
    <lineage>
        <taxon>Archaea</taxon>
        <taxon>Nitrososphaerota</taxon>
        <taxon>Nitrososphaeria</taxon>
        <taxon>Nitrosopumilales</taxon>
        <taxon>environmental samples</taxon>
    </lineage>
</organism>
<gene>
    <name evidence="2" type="ORF">ALOHA_HF4000APKG6D9ctg1g2</name>
</gene>
<reference evidence="2" key="1">
    <citation type="journal article" date="2008" name="ISME J.">
        <title>Genomic patterns of recombination, clonal divergence and environment in marine microbial populations.</title>
        <authorList>
            <person name="Konstantinidis K.T."/>
            <person name="Delong E.F."/>
        </authorList>
    </citation>
    <scope>NUCLEOTIDE SEQUENCE</scope>
</reference>
<dbReference type="InterPro" id="IPR003673">
    <property type="entry name" value="CoA-Trfase_fam_III"/>
</dbReference>
<dbReference type="GO" id="GO:0008410">
    <property type="term" value="F:CoA-transferase activity"/>
    <property type="evidence" value="ECO:0007669"/>
    <property type="project" value="TreeGrafter"/>
</dbReference>
<protein>
    <submittedName>
        <fullName evidence="2">Putative CoA-transferase family III</fullName>
    </submittedName>
</protein>
<accession>B3T935</accession>
<name>B3T935_9ARCH</name>
<dbReference type="InterPro" id="IPR044855">
    <property type="entry name" value="CoA-Trfase_III_dom3_sf"/>
</dbReference>
<proteinExistence type="predicted"/>
<dbReference type="SUPFAM" id="SSF89796">
    <property type="entry name" value="CoA-transferase family III (CaiB/BaiF)"/>
    <property type="match status" value="1"/>
</dbReference>
<dbReference type="AlphaFoldDB" id="B3T935"/>
<dbReference type="PANTHER" id="PTHR48207">
    <property type="entry name" value="SUCCINATE--HYDROXYMETHYLGLUTARATE COA-TRANSFERASE"/>
    <property type="match status" value="1"/>
</dbReference>
<evidence type="ECO:0000256" key="1">
    <source>
        <dbReference type="ARBA" id="ARBA00022679"/>
    </source>
</evidence>
<dbReference type="Gene3D" id="3.40.50.10540">
    <property type="entry name" value="Crotonobetainyl-coa:carnitine coa-transferase, domain 1"/>
    <property type="match status" value="1"/>
</dbReference>
<dbReference type="Gene3D" id="3.30.1540.10">
    <property type="entry name" value="formyl-coa transferase, domain 3"/>
    <property type="match status" value="1"/>
</dbReference>
<dbReference type="InterPro" id="IPR023606">
    <property type="entry name" value="CoA-Trfase_III_dom_1_sf"/>
</dbReference>
<evidence type="ECO:0000313" key="2">
    <source>
        <dbReference type="EMBL" id="ABZ09094.1"/>
    </source>
</evidence>